<protein>
    <submittedName>
        <fullName evidence="1">Uncharacterized protein</fullName>
    </submittedName>
</protein>
<keyword evidence="2" id="KW-1185">Reference proteome</keyword>
<evidence type="ECO:0000313" key="2">
    <source>
        <dbReference type="Proteomes" id="UP001396334"/>
    </source>
</evidence>
<reference evidence="1 2" key="1">
    <citation type="journal article" date="2024" name="G3 (Bethesda)">
        <title>Genome assembly of Hibiscus sabdariffa L. provides insights into metabolisms of medicinal natural products.</title>
        <authorList>
            <person name="Kim T."/>
        </authorList>
    </citation>
    <scope>NUCLEOTIDE SEQUENCE [LARGE SCALE GENOMIC DNA]</scope>
    <source>
        <strain evidence="1">TK-2024</strain>
        <tissue evidence="1">Old leaves</tissue>
    </source>
</reference>
<dbReference type="EMBL" id="JBBPBN010000007">
    <property type="protein sequence ID" value="KAK9034349.1"/>
    <property type="molecule type" value="Genomic_DNA"/>
</dbReference>
<sequence>MVINLDCKGELLNAVIFNWDSDLLNLNDHLSAISPMVEAMDYVIDHSRSCNPRIAVTRPSPDKADEERATIG</sequence>
<proteinExistence type="predicted"/>
<gene>
    <name evidence="1" type="ORF">V6N11_050516</name>
</gene>
<evidence type="ECO:0000313" key="1">
    <source>
        <dbReference type="EMBL" id="KAK9034349.1"/>
    </source>
</evidence>
<organism evidence="1 2">
    <name type="scientific">Hibiscus sabdariffa</name>
    <name type="common">roselle</name>
    <dbReference type="NCBI Taxonomy" id="183260"/>
    <lineage>
        <taxon>Eukaryota</taxon>
        <taxon>Viridiplantae</taxon>
        <taxon>Streptophyta</taxon>
        <taxon>Embryophyta</taxon>
        <taxon>Tracheophyta</taxon>
        <taxon>Spermatophyta</taxon>
        <taxon>Magnoliopsida</taxon>
        <taxon>eudicotyledons</taxon>
        <taxon>Gunneridae</taxon>
        <taxon>Pentapetalae</taxon>
        <taxon>rosids</taxon>
        <taxon>malvids</taxon>
        <taxon>Malvales</taxon>
        <taxon>Malvaceae</taxon>
        <taxon>Malvoideae</taxon>
        <taxon>Hibiscus</taxon>
    </lineage>
</organism>
<name>A0ABR2TA84_9ROSI</name>
<accession>A0ABR2TA84</accession>
<dbReference type="Proteomes" id="UP001396334">
    <property type="component" value="Unassembled WGS sequence"/>
</dbReference>
<comment type="caution">
    <text evidence="1">The sequence shown here is derived from an EMBL/GenBank/DDBJ whole genome shotgun (WGS) entry which is preliminary data.</text>
</comment>